<sequence length="228" mass="25542">MLRSILLSIIFVGAANGLLPSSPSTLNVRPRTRLFLAGGPNRQNIFEGMDLFRKGDIQGSIDKFDASVPPGSSAYLWQRGISYYYNDDFANGSKQFRDDVLQSPLDVEEIVWDAACLLRMDPETFPPKNVMSLPKGKSDRRPIMSIVYKLFRGEATEHDLADAGHKGGPSEEFYSLLYLGLFCEARGELSKAESYMRSAAKTKYAEVVGSRDYMVDVVKVHCSLRHWT</sequence>
<dbReference type="EMBL" id="CAKOGP040001825">
    <property type="protein sequence ID" value="CAJ1953334.1"/>
    <property type="molecule type" value="Genomic_DNA"/>
</dbReference>
<evidence type="ECO:0000256" key="1">
    <source>
        <dbReference type="SAM" id="SignalP"/>
    </source>
</evidence>
<dbReference type="Gene3D" id="1.25.40.10">
    <property type="entry name" value="Tetratricopeptide repeat domain"/>
    <property type="match status" value="1"/>
</dbReference>
<accession>A0AAD2FU12</accession>
<dbReference type="PANTHER" id="PTHR47908:SF2">
    <property type="entry name" value="TETRATRICOPEPTIDE REPEAT (TPR)-LIKE SUPERFAMILY PROTEIN"/>
    <property type="match status" value="1"/>
</dbReference>
<gene>
    <name evidence="2" type="ORF">CYCCA115_LOCUS13978</name>
</gene>
<evidence type="ECO:0000313" key="2">
    <source>
        <dbReference type="EMBL" id="CAJ1953334.1"/>
    </source>
</evidence>
<comment type="caution">
    <text evidence="2">The sequence shown here is derived from an EMBL/GenBank/DDBJ whole genome shotgun (WGS) entry which is preliminary data.</text>
</comment>
<name>A0AAD2FU12_9STRA</name>
<feature type="signal peptide" evidence="1">
    <location>
        <begin position="1"/>
        <end position="17"/>
    </location>
</feature>
<dbReference type="PANTHER" id="PTHR47908">
    <property type="match status" value="1"/>
</dbReference>
<proteinExistence type="predicted"/>
<dbReference type="GO" id="GO:0009507">
    <property type="term" value="C:chloroplast"/>
    <property type="evidence" value="ECO:0007669"/>
    <property type="project" value="TreeGrafter"/>
</dbReference>
<evidence type="ECO:0000313" key="3">
    <source>
        <dbReference type="Proteomes" id="UP001295423"/>
    </source>
</evidence>
<keyword evidence="3" id="KW-1185">Reference proteome</keyword>
<dbReference type="Proteomes" id="UP001295423">
    <property type="component" value="Unassembled WGS sequence"/>
</dbReference>
<reference evidence="2" key="1">
    <citation type="submission" date="2023-08" db="EMBL/GenBank/DDBJ databases">
        <authorList>
            <person name="Audoor S."/>
            <person name="Bilcke G."/>
        </authorList>
    </citation>
    <scope>NUCLEOTIDE SEQUENCE</scope>
</reference>
<dbReference type="InterPro" id="IPR011990">
    <property type="entry name" value="TPR-like_helical_dom_sf"/>
</dbReference>
<organism evidence="2 3">
    <name type="scientific">Cylindrotheca closterium</name>
    <dbReference type="NCBI Taxonomy" id="2856"/>
    <lineage>
        <taxon>Eukaryota</taxon>
        <taxon>Sar</taxon>
        <taxon>Stramenopiles</taxon>
        <taxon>Ochrophyta</taxon>
        <taxon>Bacillariophyta</taxon>
        <taxon>Bacillariophyceae</taxon>
        <taxon>Bacillariophycidae</taxon>
        <taxon>Bacillariales</taxon>
        <taxon>Bacillariaceae</taxon>
        <taxon>Cylindrotheca</taxon>
    </lineage>
</organism>
<protein>
    <submittedName>
        <fullName evidence="2">Uncharacterized protein</fullName>
    </submittedName>
</protein>
<keyword evidence="1" id="KW-0732">Signal</keyword>
<dbReference type="AlphaFoldDB" id="A0AAD2FU12"/>
<feature type="chain" id="PRO_5042196306" evidence="1">
    <location>
        <begin position="18"/>
        <end position="228"/>
    </location>
</feature>